<dbReference type="CDD" id="cd06222">
    <property type="entry name" value="RNase_H_like"/>
    <property type="match status" value="1"/>
</dbReference>
<protein>
    <recommendedName>
        <fullName evidence="1">RNase H type-1 domain-containing protein</fullName>
    </recommendedName>
</protein>
<sequence length="100" mass="11837">MEGEWAEAEALRDRIIWARDSNVVRAFFETDCTSLVNHTKKYREDIIIFGYRMKEIIGLLEFFTEVKINWIGRMSNRVANCLSKLALNKYCTLSFDMEYP</sequence>
<proteinExistence type="predicted"/>
<dbReference type="Gene3D" id="3.30.420.10">
    <property type="entry name" value="Ribonuclease H-like superfamily/Ribonuclease H"/>
    <property type="match status" value="1"/>
</dbReference>
<dbReference type="GO" id="GO:0003676">
    <property type="term" value="F:nucleic acid binding"/>
    <property type="evidence" value="ECO:0007669"/>
    <property type="project" value="InterPro"/>
</dbReference>
<evidence type="ECO:0000259" key="1">
    <source>
        <dbReference type="Pfam" id="PF13456"/>
    </source>
</evidence>
<organism evidence="2 3">
    <name type="scientific">Gossypium trilobum</name>
    <dbReference type="NCBI Taxonomy" id="34281"/>
    <lineage>
        <taxon>Eukaryota</taxon>
        <taxon>Viridiplantae</taxon>
        <taxon>Streptophyta</taxon>
        <taxon>Embryophyta</taxon>
        <taxon>Tracheophyta</taxon>
        <taxon>Spermatophyta</taxon>
        <taxon>Magnoliopsida</taxon>
        <taxon>eudicotyledons</taxon>
        <taxon>Gunneridae</taxon>
        <taxon>Pentapetalae</taxon>
        <taxon>rosids</taxon>
        <taxon>malvids</taxon>
        <taxon>Malvales</taxon>
        <taxon>Malvaceae</taxon>
        <taxon>Malvoideae</taxon>
        <taxon>Gossypium</taxon>
    </lineage>
</organism>
<evidence type="ECO:0000313" key="3">
    <source>
        <dbReference type="Proteomes" id="UP000593568"/>
    </source>
</evidence>
<evidence type="ECO:0000313" key="2">
    <source>
        <dbReference type="EMBL" id="MBA0762543.1"/>
    </source>
</evidence>
<dbReference type="Proteomes" id="UP000593568">
    <property type="component" value="Unassembled WGS sequence"/>
</dbReference>
<dbReference type="InterPro" id="IPR036397">
    <property type="entry name" value="RNaseH_sf"/>
</dbReference>
<gene>
    <name evidence="2" type="ORF">Gotri_012138</name>
</gene>
<feature type="domain" description="RNase H type-1" evidence="1">
    <location>
        <begin position="3"/>
        <end position="86"/>
    </location>
</feature>
<dbReference type="GO" id="GO:0004523">
    <property type="term" value="F:RNA-DNA hybrid ribonuclease activity"/>
    <property type="evidence" value="ECO:0007669"/>
    <property type="project" value="InterPro"/>
</dbReference>
<dbReference type="InterPro" id="IPR002156">
    <property type="entry name" value="RNaseH_domain"/>
</dbReference>
<dbReference type="AlphaFoldDB" id="A0A7J9DP66"/>
<accession>A0A7J9DP66</accession>
<dbReference type="InterPro" id="IPR044730">
    <property type="entry name" value="RNase_H-like_dom_plant"/>
</dbReference>
<dbReference type="EMBL" id="JABEZW010000004">
    <property type="protein sequence ID" value="MBA0762543.1"/>
    <property type="molecule type" value="Genomic_DNA"/>
</dbReference>
<comment type="caution">
    <text evidence="2">The sequence shown here is derived from an EMBL/GenBank/DDBJ whole genome shotgun (WGS) entry which is preliminary data.</text>
</comment>
<name>A0A7J9DP66_9ROSI</name>
<dbReference type="Pfam" id="PF13456">
    <property type="entry name" value="RVT_3"/>
    <property type="match status" value="1"/>
</dbReference>
<reference evidence="2 3" key="1">
    <citation type="journal article" date="2019" name="Genome Biol. Evol.">
        <title>Insights into the evolution of the New World diploid cottons (Gossypium, subgenus Houzingenia) based on genome sequencing.</title>
        <authorList>
            <person name="Grover C.E."/>
            <person name="Arick M.A. 2nd"/>
            <person name="Thrash A."/>
            <person name="Conover J.L."/>
            <person name="Sanders W.S."/>
            <person name="Peterson D.G."/>
            <person name="Frelichowski J.E."/>
            <person name="Scheffler J.A."/>
            <person name="Scheffler B.E."/>
            <person name="Wendel J.F."/>
        </authorList>
    </citation>
    <scope>NUCLEOTIDE SEQUENCE [LARGE SCALE GENOMIC DNA]</scope>
    <source>
        <strain evidence="2">8</strain>
        <tissue evidence="2">Leaf</tissue>
    </source>
</reference>
<keyword evidence="3" id="KW-1185">Reference proteome</keyword>